<keyword evidence="2" id="KW-0808">Transferase</keyword>
<dbReference type="GO" id="GO:0016740">
    <property type="term" value="F:transferase activity"/>
    <property type="evidence" value="ECO:0007669"/>
    <property type="project" value="UniProtKB-KW"/>
</dbReference>
<reference evidence="2" key="1">
    <citation type="journal article" date="2020" name="mSystems">
        <title>Genome- and Community-Level Interaction Insights into Carbon Utilization and Element Cycling Functions of Hydrothermarchaeota in Hydrothermal Sediment.</title>
        <authorList>
            <person name="Zhou Z."/>
            <person name="Liu Y."/>
            <person name="Xu W."/>
            <person name="Pan J."/>
            <person name="Luo Z.H."/>
            <person name="Li M."/>
        </authorList>
    </citation>
    <scope>NUCLEOTIDE SEQUENCE [LARGE SCALE GENOMIC DNA]</scope>
    <source>
        <strain evidence="2">SpSt-418</strain>
    </source>
</reference>
<proteinExistence type="predicted"/>
<gene>
    <name evidence="2" type="ORF">ENR64_11440</name>
</gene>
<organism evidence="2">
    <name type="scientific">Oscillatoriales cyanobacterium SpSt-418</name>
    <dbReference type="NCBI Taxonomy" id="2282169"/>
    <lineage>
        <taxon>Bacteria</taxon>
        <taxon>Bacillati</taxon>
        <taxon>Cyanobacteriota</taxon>
        <taxon>Cyanophyceae</taxon>
        <taxon>Oscillatoriophycideae</taxon>
        <taxon>Oscillatoriales</taxon>
    </lineage>
</organism>
<name>A0A7C3KF52_9CYAN</name>
<dbReference type="Pfam" id="PF01755">
    <property type="entry name" value="Glyco_transf_25"/>
    <property type="match status" value="1"/>
</dbReference>
<accession>A0A7C3KF52</accession>
<feature type="domain" description="Glycosyl transferase family 25" evidence="1">
    <location>
        <begin position="9"/>
        <end position="110"/>
    </location>
</feature>
<protein>
    <submittedName>
        <fullName evidence="2">Glycosyltransferase family 25 protein</fullName>
    </submittedName>
</protein>
<comment type="caution">
    <text evidence="2">The sequence shown here is derived from an EMBL/GenBank/DDBJ whole genome shotgun (WGS) entry which is preliminary data.</text>
</comment>
<sequence>MKITSYFERVYIINLAERKDRRDQMVRELEKIQLSPSAGLVEFFPAIRPSSAGEFPSIGARGCFMSHLAVLKKAQADGLKNILILEDDLTFSKAFIQNQAATLQHLQMTSWDFVFFGHSVDVPDQKPVGFIPFPSQSTMTCLHFYGVDQAIYNPLIAFLDEVLQRPAGHPLGGAMHLDGAYNVFRHQNPYVKALIAAPNLGSQRSSRSDIAPAKWYDRTPGIQELAGFARSAKALLAGA</sequence>
<dbReference type="EMBL" id="DSRU01000165">
    <property type="protein sequence ID" value="HFM98347.1"/>
    <property type="molecule type" value="Genomic_DNA"/>
</dbReference>
<dbReference type="AlphaFoldDB" id="A0A7C3KF52"/>
<dbReference type="InterPro" id="IPR002654">
    <property type="entry name" value="Glyco_trans_25"/>
</dbReference>
<evidence type="ECO:0000259" key="1">
    <source>
        <dbReference type="Pfam" id="PF01755"/>
    </source>
</evidence>
<dbReference type="CDD" id="cd06532">
    <property type="entry name" value="Glyco_transf_25"/>
    <property type="match status" value="1"/>
</dbReference>
<evidence type="ECO:0000313" key="2">
    <source>
        <dbReference type="EMBL" id="HFM98347.1"/>
    </source>
</evidence>